<name>U4KL23_ALTPJ</name>
<keyword evidence="1" id="KW-1133">Transmembrane helix</keyword>
<protein>
    <submittedName>
        <fullName evidence="2">Uncharacterized protein</fullName>
    </submittedName>
</protein>
<dbReference type="KEGG" id="apal:BN85408360"/>
<dbReference type="AlphaFoldDB" id="U4KL23"/>
<dbReference type="EMBL" id="FO681347">
    <property type="protein sequence ID" value="CCV64413.1"/>
    <property type="molecule type" value="Genomic_DNA"/>
</dbReference>
<keyword evidence="1" id="KW-0472">Membrane</keyword>
<proteinExistence type="predicted"/>
<reference evidence="2 3" key="1">
    <citation type="journal article" date="2013" name="J. Mol. Microbiol. Biotechnol.">
        <title>Analysis of the Complete Genomes of Acholeplasma brassicae , A. palmae and A. laidlawii and Their Comparison to the Obligate Parasites from ' Candidatus Phytoplasma'.</title>
        <authorList>
            <person name="Kube M."/>
            <person name="Siewert C."/>
            <person name="Migdoll A.M."/>
            <person name="Duduk B."/>
            <person name="Holz S."/>
            <person name="Rabus R."/>
            <person name="Seemuller E."/>
            <person name="Mitrovic J."/>
            <person name="Muller I."/>
            <person name="Buttner C."/>
            <person name="Reinhardt R."/>
        </authorList>
    </citation>
    <scope>NUCLEOTIDE SEQUENCE [LARGE SCALE GENOMIC DNA]</scope>
    <source>
        <strain evidence="2 3">J233</strain>
    </source>
</reference>
<evidence type="ECO:0000256" key="1">
    <source>
        <dbReference type="SAM" id="Phobius"/>
    </source>
</evidence>
<dbReference type="Proteomes" id="UP000032740">
    <property type="component" value="Chromosome"/>
</dbReference>
<dbReference type="STRING" id="1318466.BN85408360"/>
<accession>U4KL23</accession>
<dbReference type="RefSeq" id="WP_026659515.1">
    <property type="nucleotide sequence ID" value="NC_022538.1"/>
</dbReference>
<dbReference type="HOGENOM" id="CLU_1648409_0_0_14"/>
<evidence type="ECO:0000313" key="3">
    <source>
        <dbReference type="Proteomes" id="UP000032740"/>
    </source>
</evidence>
<keyword evidence="3" id="KW-1185">Reference proteome</keyword>
<gene>
    <name evidence="2" type="ORF">BN85408360</name>
</gene>
<evidence type="ECO:0000313" key="2">
    <source>
        <dbReference type="EMBL" id="CCV64413.1"/>
    </source>
</evidence>
<sequence>MNNLNLISKKTYVIKEESNLELLEHIICMDQDKLQYTFLKLKNNINKKISHLKLEITFYDAPNNPVQKALYTFNDISHIKNYILLNEGIGVHRKYETISIQVMSYDSEVFETQNEIDLTKESLHQVSMFHKNKNISFYITLMFFILFLAGIIISYFLFIA</sequence>
<organism evidence="2 3">
    <name type="scientific">Alteracholeplasma palmae (strain ATCC 49389 / J233)</name>
    <name type="common">Acholeplasma palmae</name>
    <dbReference type="NCBI Taxonomy" id="1318466"/>
    <lineage>
        <taxon>Bacteria</taxon>
        <taxon>Bacillati</taxon>
        <taxon>Mycoplasmatota</taxon>
        <taxon>Mollicutes</taxon>
        <taxon>Acholeplasmatales</taxon>
        <taxon>Acholeplasmataceae</taxon>
        <taxon>Acholeplasma</taxon>
    </lineage>
</organism>
<keyword evidence="1" id="KW-0812">Transmembrane</keyword>
<feature type="transmembrane region" description="Helical" evidence="1">
    <location>
        <begin position="135"/>
        <end position="158"/>
    </location>
</feature>